<proteinExistence type="predicted"/>
<dbReference type="AlphaFoldDB" id="A0A914P6K9"/>
<reference evidence="2" key="1">
    <citation type="submission" date="2022-11" db="UniProtKB">
        <authorList>
            <consortium name="WormBaseParasite"/>
        </authorList>
    </citation>
    <scope>IDENTIFICATION</scope>
</reference>
<accession>A0A914P6K9</accession>
<sequence>MTLPNLKFRSNNQIQVRARTLKKKIRPIEQFTQSDIQRFMDEINLHKVIYGIQMLTLLPGVHPVAGSTMLLLCLKHQFDQGESIEEVVSESY</sequence>
<protein>
    <submittedName>
        <fullName evidence="2">Uncharacterized protein</fullName>
    </submittedName>
</protein>
<evidence type="ECO:0000313" key="2">
    <source>
        <dbReference type="WBParaSite" id="PDA_v2.g10343.t1"/>
    </source>
</evidence>
<name>A0A914P6K9_9BILA</name>
<dbReference type="WBParaSite" id="PDA_v2.g10343.t1">
    <property type="protein sequence ID" value="PDA_v2.g10343.t1"/>
    <property type="gene ID" value="PDA_v2.g10343"/>
</dbReference>
<organism evidence="1 2">
    <name type="scientific">Panagrolaimus davidi</name>
    <dbReference type="NCBI Taxonomy" id="227884"/>
    <lineage>
        <taxon>Eukaryota</taxon>
        <taxon>Metazoa</taxon>
        <taxon>Ecdysozoa</taxon>
        <taxon>Nematoda</taxon>
        <taxon>Chromadorea</taxon>
        <taxon>Rhabditida</taxon>
        <taxon>Tylenchina</taxon>
        <taxon>Panagrolaimomorpha</taxon>
        <taxon>Panagrolaimoidea</taxon>
        <taxon>Panagrolaimidae</taxon>
        <taxon>Panagrolaimus</taxon>
    </lineage>
</organism>
<evidence type="ECO:0000313" key="1">
    <source>
        <dbReference type="Proteomes" id="UP000887578"/>
    </source>
</evidence>
<dbReference type="Proteomes" id="UP000887578">
    <property type="component" value="Unplaced"/>
</dbReference>
<keyword evidence="1" id="KW-1185">Reference proteome</keyword>